<organism evidence="2 3">
    <name type="scientific">Popillia japonica</name>
    <name type="common">Japanese beetle</name>
    <dbReference type="NCBI Taxonomy" id="7064"/>
    <lineage>
        <taxon>Eukaryota</taxon>
        <taxon>Metazoa</taxon>
        <taxon>Ecdysozoa</taxon>
        <taxon>Arthropoda</taxon>
        <taxon>Hexapoda</taxon>
        <taxon>Insecta</taxon>
        <taxon>Pterygota</taxon>
        <taxon>Neoptera</taxon>
        <taxon>Endopterygota</taxon>
        <taxon>Coleoptera</taxon>
        <taxon>Polyphaga</taxon>
        <taxon>Scarabaeiformia</taxon>
        <taxon>Scarabaeidae</taxon>
        <taxon>Rutelinae</taxon>
        <taxon>Popillia</taxon>
    </lineage>
</organism>
<keyword evidence="1" id="KW-1133">Transmembrane helix</keyword>
<keyword evidence="3" id="KW-1185">Reference proteome</keyword>
<evidence type="ECO:0000313" key="3">
    <source>
        <dbReference type="Proteomes" id="UP001458880"/>
    </source>
</evidence>
<evidence type="ECO:0000313" key="2">
    <source>
        <dbReference type="EMBL" id="KAK9731824.1"/>
    </source>
</evidence>
<gene>
    <name evidence="2" type="ORF">QE152_g13343</name>
</gene>
<reference evidence="2 3" key="1">
    <citation type="journal article" date="2024" name="BMC Genomics">
        <title>De novo assembly and annotation of Popillia japonica's genome with initial clues to its potential as an invasive pest.</title>
        <authorList>
            <person name="Cucini C."/>
            <person name="Boschi S."/>
            <person name="Funari R."/>
            <person name="Cardaioli E."/>
            <person name="Iannotti N."/>
            <person name="Marturano G."/>
            <person name="Paoli F."/>
            <person name="Bruttini M."/>
            <person name="Carapelli A."/>
            <person name="Frati F."/>
            <person name="Nardi F."/>
        </authorList>
    </citation>
    <scope>NUCLEOTIDE SEQUENCE [LARGE SCALE GENOMIC DNA]</scope>
    <source>
        <strain evidence="2">DMR45628</strain>
    </source>
</reference>
<protein>
    <submittedName>
        <fullName evidence="2">Uncharacterized protein</fullName>
    </submittedName>
</protein>
<comment type="caution">
    <text evidence="2">The sequence shown here is derived from an EMBL/GenBank/DDBJ whole genome shotgun (WGS) entry which is preliminary data.</text>
</comment>
<sequence>MEINPQTGTRLDTHWPWQDKTPKEDGYYLQHRQQRSPRFLPRHKSENADIFESQIIRMLNKVHESIERNDIRLVEQERRELTELEWKQMSIVLDRLLLVIFVLITVVSTTTILCRSPGTEASTTS</sequence>
<dbReference type="Gene3D" id="1.20.58.390">
    <property type="entry name" value="Neurotransmitter-gated ion-channel transmembrane domain"/>
    <property type="match status" value="1"/>
</dbReference>
<name>A0AAW1LEA4_POPJA</name>
<dbReference type="EMBL" id="JASPKY010000126">
    <property type="protein sequence ID" value="KAK9731824.1"/>
    <property type="molecule type" value="Genomic_DNA"/>
</dbReference>
<accession>A0AAW1LEA4</accession>
<evidence type="ECO:0000256" key="1">
    <source>
        <dbReference type="SAM" id="Phobius"/>
    </source>
</evidence>
<dbReference type="InterPro" id="IPR036719">
    <property type="entry name" value="Neuro-gated_channel_TM_sf"/>
</dbReference>
<dbReference type="AlphaFoldDB" id="A0AAW1LEA4"/>
<keyword evidence="1" id="KW-0472">Membrane</keyword>
<dbReference type="GO" id="GO:0016020">
    <property type="term" value="C:membrane"/>
    <property type="evidence" value="ECO:0007669"/>
    <property type="project" value="InterPro"/>
</dbReference>
<keyword evidence="1" id="KW-0812">Transmembrane</keyword>
<proteinExistence type="predicted"/>
<dbReference type="Proteomes" id="UP001458880">
    <property type="component" value="Unassembled WGS sequence"/>
</dbReference>
<dbReference type="GO" id="GO:0006811">
    <property type="term" value="P:monoatomic ion transport"/>
    <property type="evidence" value="ECO:0007669"/>
    <property type="project" value="InterPro"/>
</dbReference>
<feature type="transmembrane region" description="Helical" evidence="1">
    <location>
        <begin position="96"/>
        <end position="113"/>
    </location>
</feature>
<dbReference type="InterPro" id="IPR038050">
    <property type="entry name" value="Neuro_actylchol_rec"/>
</dbReference>
<dbReference type="SUPFAM" id="SSF90112">
    <property type="entry name" value="Neurotransmitter-gated ion-channel transmembrane pore"/>
    <property type="match status" value="1"/>
</dbReference>